<dbReference type="InterPro" id="IPR019614">
    <property type="entry name" value="SAM-dep_methyl-trfase"/>
</dbReference>
<reference evidence="9" key="1">
    <citation type="submission" date="2018-07" db="EMBL/GenBank/DDBJ databases">
        <title>Genome assembly of strain Ka43.</title>
        <authorList>
            <person name="Kukolya J."/>
            <person name="Nagy I."/>
            <person name="Horvath B."/>
            <person name="Toth A."/>
        </authorList>
    </citation>
    <scope>NUCLEOTIDE SEQUENCE</scope>
    <source>
        <strain evidence="9">KB43</strain>
    </source>
</reference>
<evidence type="ECO:0000256" key="1">
    <source>
        <dbReference type="ARBA" id="ARBA00022490"/>
    </source>
</evidence>
<dbReference type="RefSeq" id="WP_193909002.1">
    <property type="nucleotide sequence ID" value="NZ_PRDL01000001.1"/>
</dbReference>
<dbReference type="PIRSF" id="PIRSF037618">
    <property type="entry name" value="RNA_Mtase_bacteria_prd"/>
    <property type="match status" value="1"/>
</dbReference>
<dbReference type="InterPro" id="IPR053943">
    <property type="entry name" value="RlmKL-like_Mtase_CS"/>
</dbReference>
<dbReference type="PROSITE" id="PS00092">
    <property type="entry name" value="N6_MTASE"/>
    <property type="match status" value="1"/>
</dbReference>
<dbReference type="Pfam" id="PF10672">
    <property type="entry name" value="Methyltrans_SAM"/>
    <property type="match status" value="1"/>
</dbReference>
<feature type="domain" description="THUMP" evidence="8">
    <location>
        <begin position="49"/>
        <end position="161"/>
    </location>
</feature>
<dbReference type="EC" id="2.1.1.264" evidence="6"/>
<dbReference type="Pfam" id="PF22020">
    <property type="entry name" value="RlmL_1st"/>
    <property type="match status" value="1"/>
</dbReference>
<keyword evidence="2 6" id="KW-0698">rRNA processing</keyword>
<dbReference type="Pfam" id="PF02926">
    <property type="entry name" value="THUMP"/>
    <property type="match status" value="1"/>
</dbReference>
<dbReference type="Gene3D" id="3.40.50.150">
    <property type="entry name" value="Vaccinia Virus protein VP39"/>
    <property type="match status" value="2"/>
</dbReference>
<organism evidence="9 10">
    <name type="scientific">Cellvibrio polysaccharolyticus</name>
    <dbReference type="NCBI Taxonomy" id="2082724"/>
    <lineage>
        <taxon>Bacteria</taxon>
        <taxon>Pseudomonadati</taxon>
        <taxon>Pseudomonadota</taxon>
        <taxon>Gammaproteobacteria</taxon>
        <taxon>Cellvibrionales</taxon>
        <taxon>Cellvibrionaceae</taxon>
        <taxon>Cellvibrio</taxon>
    </lineage>
</organism>
<dbReference type="NCBIfam" id="NF008748">
    <property type="entry name" value="PRK11783.1"/>
    <property type="match status" value="1"/>
</dbReference>
<dbReference type="InterPro" id="IPR029063">
    <property type="entry name" value="SAM-dependent_MTases_sf"/>
</dbReference>
<evidence type="ECO:0000256" key="7">
    <source>
        <dbReference type="PROSITE-ProRule" id="PRU00529"/>
    </source>
</evidence>
<dbReference type="Gene3D" id="3.30.750.80">
    <property type="entry name" value="RNA methyltransferase domain (HRMD) like"/>
    <property type="match status" value="1"/>
</dbReference>
<dbReference type="EMBL" id="PRDL01000001">
    <property type="protein sequence ID" value="MBE8717275.1"/>
    <property type="molecule type" value="Genomic_DNA"/>
</dbReference>
<evidence type="ECO:0000313" key="9">
    <source>
        <dbReference type="EMBL" id="MBE8717275.1"/>
    </source>
</evidence>
<dbReference type="PROSITE" id="PS01261">
    <property type="entry name" value="UPF0020"/>
    <property type="match status" value="1"/>
</dbReference>
<dbReference type="GO" id="GO:0052915">
    <property type="term" value="F:23S rRNA (guanine(2445)-N(2))-methyltransferase activity"/>
    <property type="evidence" value="ECO:0007669"/>
    <property type="project" value="UniProtKB-UniRule"/>
</dbReference>
<keyword evidence="1 6" id="KW-0963">Cytoplasm</keyword>
<dbReference type="Proteomes" id="UP000652567">
    <property type="component" value="Unassembled WGS sequence"/>
</dbReference>
<dbReference type="PROSITE" id="PS51165">
    <property type="entry name" value="THUMP"/>
    <property type="match status" value="1"/>
</dbReference>
<proteinExistence type="inferred from homology"/>
<dbReference type="PANTHER" id="PTHR47313:SF1">
    <property type="entry name" value="RIBOSOMAL RNA LARGE SUBUNIT METHYLTRANSFERASE K_L"/>
    <property type="match status" value="1"/>
</dbReference>
<comment type="caution">
    <text evidence="9">The sequence shown here is derived from an EMBL/GenBank/DDBJ whole genome shotgun (WGS) entry which is preliminary data.</text>
</comment>
<evidence type="ECO:0000256" key="4">
    <source>
        <dbReference type="ARBA" id="ARBA00022679"/>
    </source>
</evidence>
<evidence type="ECO:0000256" key="6">
    <source>
        <dbReference type="HAMAP-Rule" id="MF_01858"/>
    </source>
</evidence>
<comment type="catalytic activity">
    <reaction evidence="6">
        <text>guanosine(2069) in 23S rRNA + S-adenosyl-L-methionine = N(2)-methylguanosine(2069) in 23S rRNA + S-adenosyl-L-homocysteine + H(+)</text>
        <dbReference type="Rhea" id="RHEA:43772"/>
        <dbReference type="Rhea" id="RHEA-COMP:10688"/>
        <dbReference type="Rhea" id="RHEA-COMP:10689"/>
        <dbReference type="ChEBI" id="CHEBI:15378"/>
        <dbReference type="ChEBI" id="CHEBI:57856"/>
        <dbReference type="ChEBI" id="CHEBI:59789"/>
        <dbReference type="ChEBI" id="CHEBI:74269"/>
        <dbReference type="ChEBI" id="CHEBI:74481"/>
        <dbReference type="EC" id="2.1.1.264"/>
    </reaction>
</comment>
<evidence type="ECO:0000256" key="5">
    <source>
        <dbReference type="ARBA" id="ARBA00022691"/>
    </source>
</evidence>
<name>A0A928V4X6_9GAMM</name>
<evidence type="ECO:0000313" key="10">
    <source>
        <dbReference type="Proteomes" id="UP000652567"/>
    </source>
</evidence>
<accession>A0A928V4X6</accession>
<dbReference type="GO" id="GO:0003723">
    <property type="term" value="F:RNA binding"/>
    <property type="evidence" value="ECO:0007669"/>
    <property type="project" value="UniProtKB-UniRule"/>
</dbReference>
<dbReference type="AlphaFoldDB" id="A0A928V4X6"/>
<protein>
    <recommendedName>
        <fullName evidence="6">Ribosomal RNA large subunit methyltransferase K/L</fullName>
    </recommendedName>
    <domain>
        <recommendedName>
            <fullName evidence="6">23S rRNA m2G2445 methyltransferase</fullName>
            <ecNumber evidence="6">2.1.1.173</ecNumber>
        </recommendedName>
        <alternativeName>
            <fullName evidence="6">rRNA (guanine-N(2)-)-methyltransferase RlmL</fullName>
        </alternativeName>
    </domain>
    <domain>
        <recommendedName>
            <fullName evidence="6">23S rRNA m7G2069 methyltransferase</fullName>
            <ecNumber evidence="6">2.1.1.264</ecNumber>
        </recommendedName>
        <alternativeName>
            <fullName evidence="6">rRNA (guanine-N(7)-)-methyltransferase RlmK</fullName>
        </alternativeName>
    </domain>
</protein>
<keyword evidence="5 6" id="KW-0949">S-adenosyl-L-methionine</keyword>
<dbReference type="InterPro" id="IPR017244">
    <property type="entry name" value="23SrRNA_methyltr_KL"/>
</dbReference>
<dbReference type="InterPro" id="IPR000241">
    <property type="entry name" value="RlmKL-like_Mtase"/>
</dbReference>
<dbReference type="GO" id="GO:0005737">
    <property type="term" value="C:cytoplasm"/>
    <property type="evidence" value="ECO:0007669"/>
    <property type="project" value="UniProtKB-SubCell"/>
</dbReference>
<keyword evidence="10" id="KW-1185">Reference proteome</keyword>
<dbReference type="InterPro" id="IPR054170">
    <property type="entry name" value="RlmL_1st"/>
</dbReference>
<dbReference type="PANTHER" id="PTHR47313">
    <property type="entry name" value="RIBOSOMAL RNA LARGE SUBUNIT METHYLTRANSFERASE K/L"/>
    <property type="match status" value="1"/>
</dbReference>
<comment type="similarity">
    <text evidence="6">Belongs to the methyltransferase superfamily. RlmKL family.</text>
</comment>
<dbReference type="SUPFAM" id="SSF53335">
    <property type="entry name" value="S-adenosyl-L-methionine-dependent methyltransferases"/>
    <property type="match status" value="2"/>
</dbReference>
<gene>
    <name evidence="6" type="primary">rlmL</name>
    <name evidence="9" type="ORF">C4F51_08755</name>
</gene>
<dbReference type="CDD" id="cd11715">
    <property type="entry name" value="THUMP_AdoMetMT"/>
    <property type="match status" value="1"/>
</dbReference>
<dbReference type="InterPro" id="IPR004114">
    <property type="entry name" value="THUMP_dom"/>
</dbReference>
<sequence>MSFETTENVYFATCPKGLEGLLATELQQLGGTSIRETIAGVYFEATLSIAYRVCLWSRLANKVLLPLGNFQVKSQEDLYEGVRAMPWHEHLSPTGSLLVDFVGTNDAIRNTQFGAVKVKDAIVDLLREFSGGERPSVAKRDPDLRVNARLSKDKAIISIDLSGESLHRRGYRLKQGSAPLKENLAAGILLRAGWPEVAAKGGALLDPMCGSGTLLIEAALMAADIAPGLLRVSFGFERWLNHSKDVWQDVRDEALARKEAGLAGALPEIRGYDADVRVIRAAEENIVSAELDHWLRVSRKELAEFKKPTHTALEFGLVISNPPYGERLGEVESLKILYAHLGERLRNEFQGWQAAVFTGNPELGKQMGLRSDKKYKFFNGTIASELLLFSIDSVAFVQSRVAQDARFGADVEERQKAEEQIAVENREQQAADLSNGARMLVNRLQKNFKQLDKWARKNDIRCYRLYDADMPEYAAAIDIYRGMAERGREEQLYVHVQEYAAPKSVDEDRAAQRFAEIEAAVPFALEVPASRISYKQRRRNKGTSQYEKVSERPQGDLITVVEGSSRLQINLWQYLDTGLFLDHRPVRDLIASKARDQRFLNLFCYTATASVRAAMAGAKFTVSVDMSNTYLNWARRNFALNGLSEARNRLEQADCLRWLEENTQQFDLILLDPPSFSNSKRMEDVLDIQRDHVALIHNAMRALSEGGTLIFSNNLRSFKLDNDALSAYEIKDITAQTIDQDFQRNTKIHQCWLITH</sequence>
<evidence type="ECO:0000256" key="3">
    <source>
        <dbReference type="ARBA" id="ARBA00022603"/>
    </source>
</evidence>
<dbReference type="Gene3D" id="3.30.2130.30">
    <property type="match status" value="1"/>
</dbReference>
<dbReference type="HAMAP" id="MF_01858">
    <property type="entry name" value="23SrRNA_methyltr_KL"/>
    <property type="match status" value="1"/>
</dbReference>
<comment type="function">
    <text evidence="6">Specifically methylates the guanine in position 2445 (m2G2445) and the guanine in position 2069 (m7G2069) of 23S rRNA.</text>
</comment>
<comment type="subcellular location">
    <subcellularLocation>
        <location evidence="6">Cytoplasm</location>
    </subcellularLocation>
</comment>
<dbReference type="GO" id="GO:0070043">
    <property type="term" value="F:rRNA (guanine-N7-)-methyltransferase activity"/>
    <property type="evidence" value="ECO:0007669"/>
    <property type="project" value="UniProtKB-UniRule"/>
</dbReference>
<comment type="catalytic activity">
    <reaction evidence="6">
        <text>guanosine(2445) in 23S rRNA + S-adenosyl-L-methionine = N(2)-methylguanosine(2445) in 23S rRNA + S-adenosyl-L-homocysteine + H(+)</text>
        <dbReference type="Rhea" id="RHEA:42740"/>
        <dbReference type="Rhea" id="RHEA-COMP:10215"/>
        <dbReference type="Rhea" id="RHEA-COMP:10216"/>
        <dbReference type="ChEBI" id="CHEBI:15378"/>
        <dbReference type="ChEBI" id="CHEBI:57856"/>
        <dbReference type="ChEBI" id="CHEBI:59789"/>
        <dbReference type="ChEBI" id="CHEBI:74269"/>
        <dbReference type="ChEBI" id="CHEBI:74481"/>
        <dbReference type="EC" id="2.1.1.173"/>
    </reaction>
</comment>
<keyword evidence="3 6" id="KW-0489">Methyltransferase</keyword>
<dbReference type="CDD" id="cd02440">
    <property type="entry name" value="AdoMet_MTases"/>
    <property type="match status" value="1"/>
</dbReference>
<evidence type="ECO:0000259" key="8">
    <source>
        <dbReference type="PROSITE" id="PS51165"/>
    </source>
</evidence>
<dbReference type="Pfam" id="PF01170">
    <property type="entry name" value="UPF0020"/>
    <property type="match status" value="1"/>
</dbReference>
<dbReference type="EC" id="2.1.1.173" evidence="6"/>
<dbReference type="PRINTS" id="PR00507">
    <property type="entry name" value="N12N6MTFRASE"/>
</dbReference>
<dbReference type="SMART" id="SM00981">
    <property type="entry name" value="THUMP"/>
    <property type="match status" value="1"/>
</dbReference>
<keyword evidence="7" id="KW-0694">RNA-binding</keyword>
<dbReference type="InterPro" id="IPR002052">
    <property type="entry name" value="DNA_methylase_N6_adenine_CS"/>
</dbReference>
<evidence type="ECO:0000256" key="2">
    <source>
        <dbReference type="ARBA" id="ARBA00022552"/>
    </source>
</evidence>
<keyword evidence="4 6" id="KW-0808">Transferase</keyword>